<dbReference type="EMBL" id="CAVP010059804">
    <property type="protein sequence ID" value="CDL96092.1"/>
    <property type="molecule type" value="Genomic_DNA"/>
</dbReference>
<protein>
    <submittedName>
        <fullName evidence="2">Uncharacterized protein</fullName>
    </submittedName>
</protein>
<comment type="caution">
    <text evidence="2">The sequence shown here is derived from an EMBL/GenBank/DDBJ whole genome shotgun (WGS) entry which is preliminary data.</text>
</comment>
<keyword evidence="1" id="KW-0472">Membrane</keyword>
<accession>W6NVZ9</accession>
<evidence type="ECO:0000256" key="1">
    <source>
        <dbReference type="SAM" id="Phobius"/>
    </source>
</evidence>
<feature type="transmembrane region" description="Helical" evidence="1">
    <location>
        <begin position="55"/>
        <end position="79"/>
    </location>
</feature>
<gene>
    <name evidence="2" type="ORF">HCOI_01701600</name>
</gene>
<reference evidence="2" key="2">
    <citation type="submission" date="2013-05" db="EMBL/GenBank/DDBJ databases">
        <title>The genome and transcriptome of Haemonchus contortus: a key model parasite for drug and vaccine discovery.</title>
        <authorList>
            <person name="Laing R."/>
            <person name="Kikuchi T."/>
            <person name="Martinelli A."/>
            <person name="Tsai I.J."/>
            <person name="Beech R.N."/>
            <person name="Redman E."/>
            <person name="Holroyd N."/>
            <person name="Bartley D.J."/>
            <person name="Beasley H."/>
            <person name="Britton C."/>
            <person name="Curran D."/>
            <person name="Devaney E."/>
            <person name="Gilabert A."/>
            <person name="Jackson F."/>
            <person name="Hunt M."/>
            <person name="Johnston S."/>
            <person name="Kryukov I."/>
            <person name="Li K."/>
            <person name="Morrison A.A."/>
            <person name="Reid A.J."/>
            <person name="Sargison N."/>
            <person name="Saunders G."/>
            <person name="Wasmuth J.D."/>
            <person name="Wolstenholme A."/>
            <person name="Berriman M."/>
            <person name="Gilleard J.S."/>
            <person name="Cotton J.A."/>
        </authorList>
    </citation>
    <scope>NUCLEOTIDE SEQUENCE [LARGE SCALE GENOMIC DNA]</scope>
    <source>
        <strain evidence="2">ISE/inbred ISE</strain>
    </source>
</reference>
<evidence type="ECO:0000313" key="2">
    <source>
        <dbReference type="EMBL" id="CDL96092.1"/>
    </source>
</evidence>
<organism evidence="2">
    <name type="scientific">Haemonchus contortus</name>
    <name type="common">Barber pole worm</name>
    <dbReference type="NCBI Taxonomy" id="6289"/>
    <lineage>
        <taxon>Eukaryota</taxon>
        <taxon>Metazoa</taxon>
        <taxon>Ecdysozoa</taxon>
        <taxon>Nematoda</taxon>
        <taxon>Chromadorea</taxon>
        <taxon>Rhabditida</taxon>
        <taxon>Rhabditina</taxon>
        <taxon>Rhabditomorpha</taxon>
        <taxon>Strongyloidea</taxon>
        <taxon>Trichostrongylidae</taxon>
        <taxon>Haemonchus</taxon>
    </lineage>
</organism>
<proteinExistence type="predicted"/>
<reference evidence="2" key="1">
    <citation type="submission" date="2013-03" db="EMBL/GenBank/DDBJ databases">
        <authorList>
            <person name="Aslett M."/>
        </authorList>
    </citation>
    <scope>NUCLEOTIDE SEQUENCE [LARGE SCALE GENOMIC DNA]</scope>
    <source>
        <strain evidence="2">ISE/inbred ISE</strain>
    </source>
</reference>
<keyword evidence="1" id="KW-0812">Transmembrane</keyword>
<name>W6NVZ9_HAECO</name>
<keyword evidence="1" id="KW-1133">Transmembrane helix</keyword>
<dbReference type="AlphaFoldDB" id="W6NVZ9"/>
<sequence length="295" mass="34166">MKAKGILLSDVIPAQTITLLEGSLLCTRLRSGDLVSAFDNNFLWFEAIRFMLTPWLRVILFLVVSRIFGVFTVLGRPLFGIAEARPRFLRAEETFRTVGEGIPSRFAISQLVKPCLSSFLILRDKLWNDIAILQAELTSRAEERRKKDEKIFDLEYELKRIRSDHLKLETKRFNEVLELKHKLDMMQTSQHMQPLALKTQCYEFSTKTEGNLSSSPTSLWEEAPRLLSCNRDTFNVTTPKEDLLGAAFTYSEKTPTRARKYDRTPLTNFPGERDKRKVRNAYVWRIIPDGRLDSK</sequence>